<dbReference type="GO" id="GO:0070475">
    <property type="term" value="P:rRNA base methylation"/>
    <property type="evidence" value="ECO:0007669"/>
    <property type="project" value="TreeGrafter"/>
</dbReference>
<evidence type="ECO:0000259" key="8">
    <source>
        <dbReference type="PROSITE" id="PS50926"/>
    </source>
</evidence>
<protein>
    <submittedName>
        <fullName evidence="9">23S rRNA (Uracil-5-)-methyltransferase RumA</fullName>
    </submittedName>
</protein>
<keyword evidence="2 6" id="KW-0489">Methyltransferase</keyword>
<dbReference type="InterPro" id="IPR002792">
    <property type="entry name" value="TRAM_dom"/>
</dbReference>
<gene>
    <name evidence="9" type="ORF">HMPREF1983_00572</name>
</gene>
<dbReference type="PROSITE" id="PS51687">
    <property type="entry name" value="SAM_MT_RNA_M5U"/>
    <property type="match status" value="1"/>
</dbReference>
<accession>U2S9B3</accession>
<keyword evidence="5" id="KW-0411">Iron-sulfur</keyword>
<keyword evidence="1" id="KW-0479">Metal-binding</keyword>
<dbReference type="FunFam" id="2.40.50.1070:FF:000003">
    <property type="entry name" value="23S rRNA (Uracil-5-)-methyltransferase RumA"/>
    <property type="match status" value="1"/>
</dbReference>
<dbReference type="GO" id="GO:0070041">
    <property type="term" value="F:rRNA (uridine-C5-)-methyltransferase activity"/>
    <property type="evidence" value="ECO:0007669"/>
    <property type="project" value="TreeGrafter"/>
</dbReference>
<dbReference type="PROSITE" id="PS50926">
    <property type="entry name" value="TRAM"/>
    <property type="match status" value="1"/>
</dbReference>
<sequence length="445" mass="50641">MKKNEIFTGTVVDYTHDGLGIVKLDTFPIFIEDVIIGEEIEFKIIKLKKNLGYGKLVQIITKSSERVDGILKTSGANLVHMSYNEQLRFKTNKVRNIMDKTLGKNKVKVLNTLGANRPYHYRNKSVIPVQRIKNEIKMGYYKPRSHDVINIEKCYIQYDEHNKLMNDIRNLISEMNLSVYDESTHTGAIRHIMFRTNTNKTEIMVGIIVKENFNQLDNFVNKIVELDSRIVSIILNINSKKTNVIYGDATRVLYGRNYITDELAGIKFNISLRSFYQINPIQTIVLYKKALELAKLGENDIIIDAYCGIGTITLFAAQKVKKVYGIEVVDAAIDNARENAQLNNINNVEFLLGKSEDVIKSLISQNIKIDAVIVDPPRKGCEESFLHDLASMNIKKIVYVSCNPATLARDMKILHNLGYTLGEVQPVDMFPGSYHVETIVLLSRE</sequence>
<keyword evidence="3 6" id="KW-0808">Transferase</keyword>
<feature type="binding site" evidence="6">
    <location>
        <position position="277"/>
    </location>
    <ligand>
        <name>S-adenosyl-L-methionine</name>
        <dbReference type="ChEBI" id="CHEBI:59789"/>
    </ligand>
</feature>
<name>U2S9B3_9BACL</name>
<dbReference type="AlphaFoldDB" id="U2S9B3"/>
<evidence type="ECO:0000256" key="5">
    <source>
        <dbReference type="ARBA" id="ARBA00023014"/>
    </source>
</evidence>
<evidence type="ECO:0000313" key="9">
    <source>
        <dbReference type="EMBL" id="ERK59387.1"/>
    </source>
</evidence>
<comment type="similarity">
    <text evidence="6">Belongs to the class I-like SAM-binding methyltransferase superfamily. RNA M5U methyltransferase family.</text>
</comment>
<keyword evidence="1" id="KW-0004">4Fe-4S</keyword>
<dbReference type="Pfam" id="PF05958">
    <property type="entry name" value="tRNA_U5-meth_tr"/>
    <property type="match status" value="1"/>
</dbReference>
<keyword evidence="1" id="KW-0408">Iron</keyword>
<feature type="binding site" evidence="6">
    <location>
        <position position="306"/>
    </location>
    <ligand>
        <name>S-adenosyl-L-methionine</name>
        <dbReference type="ChEBI" id="CHEBI:59789"/>
    </ligand>
</feature>
<comment type="caution">
    <text evidence="9">The sequence shown here is derived from an EMBL/GenBank/DDBJ whole genome shotgun (WGS) entry which is preliminary data.</text>
</comment>
<evidence type="ECO:0000256" key="6">
    <source>
        <dbReference type="PROSITE-ProRule" id="PRU01024"/>
    </source>
</evidence>
<dbReference type="RefSeq" id="WP_021753051.1">
    <property type="nucleotide sequence ID" value="NZ_KI271841.1"/>
</dbReference>
<feature type="active site" description="Nucleophile" evidence="6">
    <location>
        <position position="402"/>
    </location>
</feature>
<dbReference type="SUPFAM" id="SSF53335">
    <property type="entry name" value="S-adenosyl-L-methionine-dependent methyltransferases"/>
    <property type="match status" value="1"/>
</dbReference>
<dbReference type="GO" id="GO:0051539">
    <property type="term" value="F:4 iron, 4 sulfur cluster binding"/>
    <property type="evidence" value="ECO:0007669"/>
    <property type="project" value="UniProtKB-KW"/>
</dbReference>
<dbReference type="Gene3D" id="2.40.50.140">
    <property type="entry name" value="Nucleic acid-binding proteins"/>
    <property type="match status" value="1"/>
</dbReference>
<feature type="binding site" evidence="6">
    <location>
        <position position="327"/>
    </location>
    <ligand>
        <name>S-adenosyl-L-methionine</name>
        <dbReference type="ChEBI" id="CHEBI:59789"/>
    </ligand>
</feature>
<dbReference type="InterPro" id="IPR010280">
    <property type="entry name" value="U5_MeTrfase_fam"/>
</dbReference>
<evidence type="ECO:0000256" key="2">
    <source>
        <dbReference type="ARBA" id="ARBA00022603"/>
    </source>
</evidence>
<evidence type="ECO:0000256" key="7">
    <source>
        <dbReference type="PROSITE-ProRule" id="PRU10015"/>
    </source>
</evidence>
<dbReference type="eggNOG" id="COG2265">
    <property type="taxonomic scope" value="Bacteria"/>
</dbReference>
<dbReference type="Gene3D" id="2.40.50.1070">
    <property type="match status" value="1"/>
</dbReference>
<dbReference type="FunFam" id="3.40.50.150:FF:000009">
    <property type="entry name" value="23S rRNA (Uracil(1939)-C(5))-methyltransferase RlmD"/>
    <property type="match status" value="1"/>
</dbReference>
<dbReference type="Gene3D" id="3.40.50.150">
    <property type="entry name" value="Vaccinia Virus protein VP39"/>
    <property type="match status" value="1"/>
</dbReference>
<keyword evidence="10" id="KW-1185">Reference proteome</keyword>
<keyword evidence="4 6" id="KW-0949">S-adenosyl-L-methionine</keyword>
<feature type="domain" description="TRAM" evidence="8">
    <location>
        <begin position="1"/>
        <end position="58"/>
    </location>
</feature>
<dbReference type="PROSITE" id="PS01230">
    <property type="entry name" value="TRMA_1"/>
    <property type="match status" value="1"/>
</dbReference>
<dbReference type="PATRIC" id="fig|1321820.3.peg.562"/>
<dbReference type="HOGENOM" id="CLU_014689_7_0_9"/>
<evidence type="ECO:0000256" key="3">
    <source>
        <dbReference type="ARBA" id="ARBA00022679"/>
    </source>
</evidence>
<dbReference type="EMBL" id="AWVP01000032">
    <property type="protein sequence ID" value="ERK59387.1"/>
    <property type="molecule type" value="Genomic_DNA"/>
</dbReference>
<organism evidence="9 10">
    <name type="scientific">Gemella bergeri ATCC 700627</name>
    <dbReference type="NCBI Taxonomy" id="1321820"/>
    <lineage>
        <taxon>Bacteria</taxon>
        <taxon>Bacillati</taxon>
        <taxon>Bacillota</taxon>
        <taxon>Bacilli</taxon>
        <taxon>Bacillales</taxon>
        <taxon>Gemellaceae</taxon>
        <taxon>Gemella</taxon>
    </lineage>
</organism>
<dbReference type="PANTHER" id="PTHR11061">
    <property type="entry name" value="RNA M5U METHYLTRANSFERASE"/>
    <property type="match status" value="1"/>
</dbReference>
<dbReference type="InterPro" id="IPR012340">
    <property type="entry name" value="NA-bd_OB-fold"/>
</dbReference>
<evidence type="ECO:0000256" key="1">
    <source>
        <dbReference type="ARBA" id="ARBA00022485"/>
    </source>
</evidence>
<reference evidence="9 10" key="1">
    <citation type="submission" date="2013-08" db="EMBL/GenBank/DDBJ databases">
        <authorList>
            <person name="Weinstock G."/>
            <person name="Sodergren E."/>
            <person name="Wylie T."/>
            <person name="Fulton L."/>
            <person name="Fulton R."/>
            <person name="Fronick C."/>
            <person name="O'Laughlin M."/>
            <person name="Godfrey J."/>
            <person name="Miner T."/>
            <person name="Herter B."/>
            <person name="Appelbaum E."/>
            <person name="Cordes M."/>
            <person name="Lek S."/>
            <person name="Wollam A."/>
            <person name="Pepin K.H."/>
            <person name="Palsikar V.B."/>
            <person name="Mitreva M."/>
            <person name="Wilson R.K."/>
        </authorList>
    </citation>
    <scope>NUCLEOTIDE SEQUENCE [LARGE SCALE GENOMIC DNA]</scope>
    <source>
        <strain evidence="9 10">ATCC 700627</strain>
    </source>
</reference>
<dbReference type="Proteomes" id="UP000016637">
    <property type="component" value="Unassembled WGS sequence"/>
</dbReference>
<dbReference type="InterPro" id="IPR029063">
    <property type="entry name" value="SAM-dependent_MTases_sf"/>
</dbReference>
<dbReference type="NCBIfam" id="TIGR00479">
    <property type="entry name" value="rumA"/>
    <property type="match status" value="1"/>
</dbReference>
<dbReference type="CDD" id="cd02440">
    <property type="entry name" value="AdoMet_MTases"/>
    <property type="match status" value="1"/>
</dbReference>
<evidence type="ECO:0000256" key="4">
    <source>
        <dbReference type="ARBA" id="ARBA00022691"/>
    </source>
</evidence>
<dbReference type="InterPro" id="IPR030390">
    <property type="entry name" value="MeTrfase_TrmA_AS"/>
</dbReference>
<feature type="active site" evidence="7">
    <location>
        <position position="402"/>
    </location>
</feature>
<evidence type="ECO:0000313" key="10">
    <source>
        <dbReference type="Proteomes" id="UP000016637"/>
    </source>
</evidence>
<proteinExistence type="inferred from homology"/>
<feature type="binding site" evidence="6">
    <location>
        <position position="375"/>
    </location>
    <ligand>
        <name>S-adenosyl-L-methionine</name>
        <dbReference type="ChEBI" id="CHEBI:59789"/>
    </ligand>
</feature>
<dbReference type="PANTHER" id="PTHR11061:SF30">
    <property type="entry name" value="TRNA (URACIL(54)-C(5))-METHYLTRANSFERASE"/>
    <property type="match status" value="1"/>
</dbReference>
<dbReference type="SUPFAM" id="SSF50249">
    <property type="entry name" value="Nucleic acid-binding proteins"/>
    <property type="match status" value="1"/>
</dbReference>